<dbReference type="InterPro" id="IPR005900">
    <property type="entry name" value="6-phosphogluconolactonase_DevB"/>
</dbReference>
<keyword evidence="5" id="KW-1185">Reference proteome</keyword>
<dbReference type="GO" id="GO:0005975">
    <property type="term" value="P:carbohydrate metabolic process"/>
    <property type="evidence" value="ECO:0007669"/>
    <property type="project" value="InterPro"/>
</dbReference>
<evidence type="ECO:0000256" key="2">
    <source>
        <dbReference type="SAM" id="MobiDB-lite"/>
    </source>
</evidence>
<evidence type="ECO:0000256" key="1">
    <source>
        <dbReference type="ARBA" id="ARBA00010662"/>
    </source>
</evidence>
<evidence type="ECO:0000259" key="3">
    <source>
        <dbReference type="Pfam" id="PF01182"/>
    </source>
</evidence>
<dbReference type="CDD" id="cd01400">
    <property type="entry name" value="6PGL"/>
    <property type="match status" value="1"/>
</dbReference>
<evidence type="ECO:0000313" key="4">
    <source>
        <dbReference type="EMBL" id="KAJ3255381.1"/>
    </source>
</evidence>
<dbReference type="NCBIfam" id="TIGR01198">
    <property type="entry name" value="pgl"/>
    <property type="match status" value="1"/>
</dbReference>
<dbReference type="Pfam" id="PF01182">
    <property type="entry name" value="Glucosamine_iso"/>
    <property type="match status" value="1"/>
</dbReference>
<comment type="similarity">
    <text evidence="1">Belongs to the glucosamine/galactosamine-6-phosphate isomerase family. 6-phosphogluconolactonase subfamily.</text>
</comment>
<dbReference type="GO" id="GO:0006098">
    <property type="term" value="P:pentose-phosphate shunt"/>
    <property type="evidence" value="ECO:0007669"/>
    <property type="project" value="InterPro"/>
</dbReference>
<dbReference type="InterPro" id="IPR006148">
    <property type="entry name" value="Glc/Gal-6P_isomerase"/>
</dbReference>
<feature type="compositionally biased region" description="Basic and acidic residues" evidence="2">
    <location>
        <begin position="323"/>
        <end position="334"/>
    </location>
</feature>
<dbReference type="PANTHER" id="PTHR11054:SF0">
    <property type="entry name" value="6-PHOSPHOGLUCONOLACTONASE"/>
    <property type="match status" value="1"/>
</dbReference>
<dbReference type="GO" id="GO:0017057">
    <property type="term" value="F:6-phosphogluconolactonase activity"/>
    <property type="evidence" value="ECO:0007669"/>
    <property type="project" value="InterPro"/>
</dbReference>
<feature type="compositionally biased region" description="Basic residues" evidence="2">
    <location>
        <begin position="762"/>
        <end position="773"/>
    </location>
</feature>
<reference evidence="4" key="1">
    <citation type="submission" date="2020-05" db="EMBL/GenBank/DDBJ databases">
        <title>Phylogenomic resolution of chytrid fungi.</title>
        <authorList>
            <person name="Stajich J.E."/>
            <person name="Amses K."/>
            <person name="Simmons R."/>
            <person name="Seto K."/>
            <person name="Myers J."/>
            <person name="Bonds A."/>
            <person name="Quandt C.A."/>
            <person name="Barry K."/>
            <person name="Liu P."/>
            <person name="Grigoriev I."/>
            <person name="Longcore J.E."/>
            <person name="James T.Y."/>
        </authorList>
    </citation>
    <scope>NUCLEOTIDE SEQUENCE</scope>
    <source>
        <strain evidence="4">PLAUS21</strain>
    </source>
</reference>
<accession>A0AAD5UDN7</accession>
<dbReference type="InterPro" id="IPR037171">
    <property type="entry name" value="NagB/RpiA_transferase-like"/>
</dbReference>
<feature type="region of interest" description="Disordered" evidence="2">
    <location>
        <begin position="756"/>
        <end position="782"/>
    </location>
</feature>
<feature type="region of interest" description="Disordered" evidence="2">
    <location>
        <begin position="312"/>
        <end position="334"/>
    </location>
</feature>
<feature type="domain" description="Glucosamine/galactosamine-6-phosphate isomerase" evidence="3">
    <location>
        <begin position="10"/>
        <end position="212"/>
    </location>
</feature>
<dbReference type="PANTHER" id="PTHR11054">
    <property type="entry name" value="6-PHOSPHOGLUCONOLACTONASE"/>
    <property type="match status" value="1"/>
</dbReference>
<proteinExistence type="inferred from homology"/>
<sequence>MTDTIYAFPNNEALSSALDALLTQEAPKAIKARGRFTIALSGGSISNIMSLKVQNHDTSKWHFYFADERCVPLDSSDSNYLGFVSLFAKLNVPKENIHTINPDLVNDPSKAALDYTTQIAKVFGPGVPQFDLILLGMGPDGHTCSLFPGHALLDCKDLVAAIFDSPKPPPQRITITYPVINAARYAVFIATGEGKAEKLHQIFDLGQDYPAGRDQNIANAGRSSSPQNMSPLYPKPLASYVRVTVPSSIAQLVKYYNAADTPDKKNECEVACMDILDRLQHIILASNIPDNCRIDRMRQILANGGSSEVFSEKTRLNPKHKVKQAEKQETPEQTERVRSYASESRISVVMLARCRSQTIRTQSMLLLCEALDTNALSTCDHEVMHLQMLWVELVQMMRHVVEARKRKLILGDPKHTLNESGILIERDGKVIKNNADTNTVVDQYLEHLLTSLNLTLQRLEHSQDVGKIIQPSPLMEESYLCLLEDLESLKTDDPFIIHLIGEIVEQVEDLQSLIILQGKSRKEMALDVGVSVLSKVIKMNPATENKDMKGQFANILQGLADVKQWHLGRKLLKLIATSACIDFETCKTFNYLATEISKYSWKWQFYAILCMGTVACSSDFPANRKIVLEEGIVPFLNFGDSKQESMHPANLDKVVQEELDWLVRAAAVIALSEVYQQYRTQPHGLLAREHMANRLKIEKHPVVIQLLSSPKAKTPQNNFMKRIQFLFKYTSTSFAEIYAEIQSDYQYMRKYIQTAEKDEKRQRNKRAKAKRSLKNNLQPNPLPIKEVYKDNLKANEKPAETKHIAGATPDPAKLSTRTKKINFANLSHIDFTSDRDYHQNYKNVVVEPKPKSDSPTNIDKQQEFTELFEVFEKKQVLPPLTTSLLTKHHTSPVKIGNAHDYGTANRRKMFNAEKPPAIPHQEEVKSHKATIKMPQVPQFLVGS</sequence>
<name>A0AAD5UDN7_9FUNG</name>
<dbReference type="SUPFAM" id="SSF100950">
    <property type="entry name" value="NagB/RpiA/CoA transferase-like"/>
    <property type="match status" value="1"/>
</dbReference>
<comment type="caution">
    <text evidence="4">The sequence shown here is derived from an EMBL/GenBank/DDBJ whole genome shotgun (WGS) entry which is preliminary data.</text>
</comment>
<dbReference type="Proteomes" id="UP001210925">
    <property type="component" value="Unassembled WGS sequence"/>
</dbReference>
<dbReference type="Gene3D" id="3.40.50.1360">
    <property type="match status" value="1"/>
</dbReference>
<organism evidence="4 5">
    <name type="scientific">Boothiomyces macroporosus</name>
    <dbReference type="NCBI Taxonomy" id="261099"/>
    <lineage>
        <taxon>Eukaryota</taxon>
        <taxon>Fungi</taxon>
        <taxon>Fungi incertae sedis</taxon>
        <taxon>Chytridiomycota</taxon>
        <taxon>Chytridiomycota incertae sedis</taxon>
        <taxon>Chytridiomycetes</taxon>
        <taxon>Rhizophydiales</taxon>
        <taxon>Terramycetaceae</taxon>
        <taxon>Boothiomyces</taxon>
    </lineage>
</organism>
<dbReference type="AlphaFoldDB" id="A0AAD5UDN7"/>
<dbReference type="InterPro" id="IPR039104">
    <property type="entry name" value="6PGL"/>
</dbReference>
<dbReference type="EMBL" id="JADGKB010000067">
    <property type="protein sequence ID" value="KAJ3255381.1"/>
    <property type="molecule type" value="Genomic_DNA"/>
</dbReference>
<evidence type="ECO:0000313" key="5">
    <source>
        <dbReference type="Proteomes" id="UP001210925"/>
    </source>
</evidence>
<protein>
    <submittedName>
        <fullName evidence="4">6-phosphogluconolactonase</fullName>
    </submittedName>
</protein>
<gene>
    <name evidence="4" type="primary">H6PD</name>
    <name evidence="4" type="ORF">HK103_006300</name>
</gene>